<dbReference type="GeneID" id="28771234"/>
<dbReference type="Proteomes" id="UP000077069">
    <property type="component" value="Unassembled WGS sequence"/>
</dbReference>
<evidence type="ECO:0000313" key="1">
    <source>
        <dbReference type="EMBL" id="OAG03943.1"/>
    </source>
</evidence>
<accession>A0A177C8H8</accession>
<reference evidence="1 2" key="1">
    <citation type="submission" date="2016-05" db="EMBL/GenBank/DDBJ databases">
        <title>Comparative analysis of secretome profiles of manganese(II)-oxidizing ascomycete fungi.</title>
        <authorList>
            <consortium name="DOE Joint Genome Institute"/>
            <person name="Zeiner C.A."/>
            <person name="Purvine S.O."/>
            <person name="Zink E.M."/>
            <person name="Wu S."/>
            <person name="Pasa-Tolic L."/>
            <person name="Chaput D.L."/>
            <person name="Haridas S."/>
            <person name="Grigoriev I.V."/>
            <person name="Santelli C.M."/>
            <person name="Hansel C.M."/>
        </authorList>
    </citation>
    <scope>NUCLEOTIDE SEQUENCE [LARGE SCALE GENOMIC DNA]</scope>
    <source>
        <strain evidence="1 2">AP3s5-JAC2a</strain>
    </source>
</reference>
<protein>
    <submittedName>
        <fullName evidence="1">Uncharacterized protein</fullName>
    </submittedName>
</protein>
<name>A0A177C8H8_9PLEO</name>
<proteinExistence type="predicted"/>
<organism evidence="1 2">
    <name type="scientific">Paraphaeosphaeria sporulosa</name>
    <dbReference type="NCBI Taxonomy" id="1460663"/>
    <lineage>
        <taxon>Eukaryota</taxon>
        <taxon>Fungi</taxon>
        <taxon>Dikarya</taxon>
        <taxon>Ascomycota</taxon>
        <taxon>Pezizomycotina</taxon>
        <taxon>Dothideomycetes</taxon>
        <taxon>Pleosporomycetidae</taxon>
        <taxon>Pleosporales</taxon>
        <taxon>Massarineae</taxon>
        <taxon>Didymosphaeriaceae</taxon>
        <taxon>Paraphaeosphaeria</taxon>
    </lineage>
</organism>
<dbReference type="InParanoid" id="A0A177C8H8"/>
<dbReference type="RefSeq" id="XP_018034308.1">
    <property type="nucleotide sequence ID" value="XM_018187748.1"/>
</dbReference>
<evidence type="ECO:0000313" key="2">
    <source>
        <dbReference type="Proteomes" id="UP000077069"/>
    </source>
</evidence>
<sequence>MTLVKRLQVKLAHALRSRPPKLCPACAYLLFEYPGIPLARDPTALHRAWSPPVESLHHHVIVSCSRSSRTYRAGSYSFPATFQNIQAVFHRCAAKPPPANNPPHRLSVHPSIVHIHRGPLKTCTSIKHADPCILPCTPSPARISHSTLFSLSGPQRAKYHVPQSQVHMRVPAN</sequence>
<dbReference type="AlphaFoldDB" id="A0A177C8H8"/>
<gene>
    <name evidence="1" type="ORF">CC84DRAFT_875637</name>
</gene>
<keyword evidence="2" id="KW-1185">Reference proteome</keyword>
<dbReference type="EMBL" id="KV441554">
    <property type="protein sequence ID" value="OAG03943.1"/>
    <property type="molecule type" value="Genomic_DNA"/>
</dbReference>